<evidence type="ECO:0000256" key="1">
    <source>
        <dbReference type="SAM" id="MobiDB-lite"/>
    </source>
</evidence>
<feature type="compositionally biased region" description="Polar residues" evidence="1">
    <location>
        <begin position="506"/>
        <end position="523"/>
    </location>
</feature>
<evidence type="ECO:0000313" key="4">
    <source>
        <dbReference type="Proteomes" id="UP000239649"/>
    </source>
</evidence>
<keyword evidence="2" id="KW-0812">Transmembrane</keyword>
<keyword evidence="2" id="KW-1133">Transmembrane helix</keyword>
<organism evidence="3 4">
    <name type="scientific">Micractinium conductrix</name>
    <dbReference type="NCBI Taxonomy" id="554055"/>
    <lineage>
        <taxon>Eukaryota</taxon>
        <taxon>Viridiplantae</taxon>
        <taxon>Chlorophyta</taxon>
        <taxon>core chlorophytes</taxon>
        <taxon>Trebouxiophyceae</taxon>
        <taxon>Chlorellales</taxon>
        <taxon>Chlorellaceae</taxon>
        <taxon>Chlorella clade</taxon>
        <taxon>Micractinium</taxon>
    </lineage>
</organism>
<protein>
    <submittedName>
        <fullName evidence="3">Uncharacterized protein</fullName>
    </submittedName>
</protein>
<dbReference type="Pfam" id="PF13704">
    <property type="entry name" value="Glyco_tranf_2_4"/>
    <property type="match status" value="1"/>
</dbReference>
<dbReference type="AlphaFoldDB" id="A0A2P6VGK3"/>
<reference evidence="3 4" key="1">
    <citation type="journal article" date="2018" name="Plant J.">
        <title>Genome sequences of Chlorella sorokiniana UTEX 1602 and Micractinium conductrix SAG 241.80: implications to maltose excretion by a green alga.</title>
        <authorList>
            <person name="Arriola M.B."/>
            <person name="Velmurugan N."/>
            <person name="Zhang Y."/>
            <person name="Plunkett M.H."/>
            <person name="Hondzo H."/>
            <person name="Barney B.M."/>
        </authorList>
    </citation>
    <scope>NUCLEOTIDE SEQUENCE [LARGE SCALE GENOMIC DNA]</scope>
    <source>
        <strain evidence="3 4">SAG 241.80</strain>
    </source>
</reference>
<sequence length="763" mass="79832">MAISSSGRSTNWTPINIALIVAILVVLVVWPPWEPQGVTTFTEERPAKAAGAAGAAGGSAAPSRPGVSMCDMAGTRYECSNIFDWHFYTSFHPDLSSISAAEAFNHWWEHGIKETRRVHAGQRIVKIVLITKDEWPLVRSWVLYHAHVFGGENIYVIDGSSDKAATSFLKQAECQLGVHVFRSNAGLATLGDDMTKLMRSLGLSADYLVKMDTDEFLALSRADASGARSFIVGPAVRDYVDSFGVREGKPLVVTQYADTVPSQACSDDPTAATAYLPSGPRSKLFIRGPTFVATDLGGQGEVLRLRPGFQATPEPAGDLQILHASAACYENWTANNKRACVSLGHIAETDSDAVARPKLEAKKAEAGDYPGKAQVAGYLAHIVDPAAAKQAYYARFTGAPTTFTGLRDLVGRLRKEYEAEHAGGLREAELNFATPCLAMSGRKRAGQWLGTEIDNDAYWSTKRFKQQEIAQGLQGIHLSTAAAAPPPLPASPDCSMACSLEVGSPPLSSMSASELRGSQQQPAAMQCTPRSESRTPSSAAHPAAAAAAAAPSGGGPSGCSAGLRSRLSSQPTPMRLHDALNVHPTSPSDPGLEGSVDLRKVTLMRSLQTRLRRGGGGEGSPPGAPLAMAPLPLAAAGDLQACAAQQRQQQQQQAQGQHPQQHAAPAVQAAGAADAGLAGGQAVSFPLPHPVAAAAAAAGTGGSRGGLPAPGGGPCGAGPTGSIPAEQHPGRRRRQQQQQQQQQQGGEADSCAMQVSPCAPQLM</sequence>
<dbReference type="Proteomes" id="UP000239649">
    <property type="component" value="Unassembled WGS sequence"/>
</dbReference>
<keyword evidence="2" id="KW-0472">Membrane</keyword>
<dbReference type="EMBL" id="LHPF02000007">
    <property type="protein sequence ID" value="PSC73224.1"/>
    <property type="molecule type" value="Genomic_DNA"/>
</dbReference>
<evidence type="ECO:0000256" key="2">
    <source>
        <dbReference type="SAM" id="Phobius"/>
    </source>
</evidence>
<feature type="compositionally biased region" description="Low complexity" evidence="1">
    <location>
        <begin position="536"/>
        <end position="551"/>
    </location>
</feature>
<accession>A0A2P6VGK3</accession>
<feature type="region of interest" description="Disordered" evidence="1">
    <location>
        <begin position="610"/>
        <end position="629"/>
    </location>
</feature>
<dbReference type="OrthoDB" id="6083607at2759"/>
<feature type="transmembrane region" description="Helical" evidence="2">
    <location>
        <begin position="12"/>
        <end position="33"/>
    </location>
</feature>
<gene>
    <name evidence="3" type="ORF">C2E20_3435</name>
</gene>
<feature type="region of interest" description="Disordered" evidence="1">
    <location>
        <begin position="640"/>
        <end position="669"/>
    </location>
</feature>
<proteinExistence type="predicted"/>
<comment type="caution">
    <text evidence="3">The sequence shown here is derived from an EMBL/GenBank/DDBJ whole genome shotgun (WGS) entry which is preliminary data.</text>
</comment>
<feature type="region of interest" description="Disordered" evidence="1">
    <location>
        <begin position="505"/>
        <end position="571"/>
    </location>
</feature>
<keyword evidence="4" id="KW-1185">Reference proteome</keyword>
<feature type="region of interest" description="Disordered" evidence="1">
    <location>
        <begin position="577"/>
        <end position="596"/>
    </location>
</feature>
<evidence type="ECO:0000313" key="3">
    <source>
        <dbReference type="EMBL" id="PSC73224.1"/>
    </source>
</evidence>
<feature type="region of interest" description="Disordered" evidence="1">
    <location>
        <begin position="698"/>
        <end position="763"/>
    </location>
</feature>
<feature type="compositionally biased region" description="Gly residues" evidence="1">
    <location>
        <begin position="699"/>
        <end position="719"/>
    </location>
</feature>
<name>A0A2P6VGK3_9CHLO</name>